<accession>A0A8X8A7Q4</accession>
<keyword evidence="6" id="KW-0472">Membrane</keyword>
<dbReference type="Pfam" id="PF14416">
    <property type="entry name" value="PMR5N"/>
    <property type="match status" value="1"/>
</dbReference>
<feature type="domain" description="Trichome birefringence-like N-terminal" evidence="9">
    <location>
        <begin position="29"/>
        <end position="79"/>
    </location>
</feature>
<evidence type="ECO:0000313" key="10">
    <source>
        <dbReference type="EMBL" id="KAG6779403.1"/>
    </source>
</evidence>
<dbReference type="OrthoDB" id="630188at2759"/>
<keyword evidence="11" id="KW-1185">Reference proteome</keyword>
<feature type="signal peptide" evidence="7">
    <location>
        <begin position="1"/>
        <end position="25"/>
    </location>
</feature>
<feature type="domain" description="Trichome birefringence-like C-terminal" evidence="8">
    <location>
        <begin position="114"/>
        <end position="380"/>
    </location>
</feature>
<dbReference type="PANTHER" id="PTHR32285">
    <property type="entry name" value="PROTEIN TRICHOME BIREFRINGENCE-LIKE 9-RELATED"/>
    <property type="match status" value="1"/>
</dbReference>
<proteinExistence type="inferred from homology"/>
<protein>
    <recommendedName>
        <fullName evidence="12">Trichome birefringence-like N-terminal domain-containing protein</fullName>
    </recommendedName>
</protein>
<name>A0A8X8A7Q4_POPTO</name>
<organism evidence="10 11">
    <name type="scientific">Populus tomentosa</name>
    <name type="common">Chinese white poplar</name>
    <dbReference type="NCBI Taxonomy" id="118781"/>
    <lineage>
        <taxon>Eukaryota</taxon>
        <taxon>Viridiplantae</taxon>
        <taxon>Streptophyta</taxon>
        <taxon>Embryophyta</taxon>
        <taxon>Tracheophyta</taxon>
        <taxon>Spermatophyta</taxon>
        <taxon>Magnoliopsida</taxon>
        <taxon>eudicotyledons</taxon>
        <taxon>Gunneridae</taxon>
        <taxon>Pentapetalae</taxon>
        <taxon>rosids</taxon>
        <taxon>fabids</taxon>
        <taxon>Malpighiales</taxon>
        <taxon>Salicaceae</taxon>
        <taxon>Saliceae</taxon>
        <taxon>Populus</taxon>
    </lineage>
</organism>
<dbReference type="GO" id="GO:0016020">
    <property type="term" value="C:membrane"/>
    <property type="evidence" value="ECO:0007669"/>
    <property type="project" value="UniProtKB-SubCell"/>
</dbReference>
<evidence type="ECO:0000256" key="7">
    <source>
        <dbReference type="SAM" id="SignalP"/>
    </source>
</evidence>
<evidence type="ECO:0000256" key="1">
    <source>
        <dbReference type="ARBA" id="ARBA00004167"/>
    </source>
</evidence>
<evidence type="ECO:0000259" key="9">
    <source>
        <dbReference type="Pfam" id="PF14416"/>
    </source>
</evidence>
<keyword evidence="7" id="KW-0732">Signal</keyword>
<evidence type="ECO:0000313" key="11">
    <source>
        <dbReference type="Proteomes" id="UP000886885"/>
    </source>
</evidence>
<evidence type="ECO:0000259" key="8">
    <source>
        <dbReference type="Pfam" id="PF13839"/>
    </source>
</evidence>
<feature type="chain" id="PRO_5036448088" description="Trichome birefringence-like N-terminal domain-containing protein" evidence="7">
    <location>
        <begin position="26"/>
        <end position="385"/>
    </location>
</feature>
<dbReference type="GO" id="GO:0005794">
    <property type="term" value="C:Golgi apparatus"/>
    <property type="evidence" value="ECO:0007669"/>
    <property type="project" value="TreeGrafter"/>
</dbReference>
<dbReference type="PANTHER" id="PTHR32285:SF149">
    <property type="entry name" value="TRICHOME BIREFRINGENCE-LIKE N-TERMINAL DOMAIN-CONTAINING PROTEIN"/>
    <property type="match status" value="1"/>
</dbReference>
<dbReference type="Pfam" id="PF13839">
    <property type="entry name" value="PC-Esterase"/>
    <property type="match status" value="1"/>
</dbReference>
<dbReference type="EMBL" id="JAAWWB010000007">
    <property type="protein sequence ID" value="KAG6779403.1"/>
    <property type="molecule type" value="Genomic_DNA"/>
</dbReference>
<keyword evidence="3" id="KW-0812">Transmembrane</keyword>
<dbReference type="InterPro" id="IPR025846">
    <property type="entry name" value="TBL_N"/>
</dbReference>
<comment type="similarity">
    <text evidence="2">Belongs to the PC-esterase family. TBL subfamily.</text>
</comment>
<evidence type="ECO:0000256" key="5">
    <source>
        <dbReference type="ARBA" id="ARBA00022989"/>
    </source>
</evidence>
<evidence type="ECO:0000256" key="2">
    <source>
        <dbReference type="ARBA" id="ARBA00007727"/>
    </source>
</evidence>
<evidence type="ECO:0008006" key="12">
    <source>
        <dbReference type="Google" id="ProtNLM"/>
    </source>
</evidence>
<gene>
    <name evidence="10" type="ORF">POTOM_015783</name>
</gene>
<reference evidence="10" key="1">
    <citation type="journal article" date="2020" name="bioRxiv">
        <title>Hybrid origin of Populus tomentosa Carr. identified through genome sequencing and phylogenomic analysis.</title>
        <authorList>
            <person name="An X."/>
            <person name="Gao K."/>
            <person name="Chen Z."/>
            <person name="Li J."/>
            <person name="Yang X."/>
            <person name="Yang X."/>
            <person name="Zhou J."/>
            <person name="Guo T."/>
            <person name="Zhao T."/>
            <person name="Huang S."/>
            <person name="Miao D."/>
            <person name="Khan W.U."/>
            <person name="Rao P."/>
            <person name="Ye M."/>
            <person name="Lei B."/>
            <person name="Liao W."/>
            <person name="Wang J."/>
            <person name="Ji L."/>
            <person name="Li Y."/>
            <person name="Guo B."/>
            <person name="Mustafa N.S."/>
            <person name="Li S."/>
            <person name="Yun Q."/>
            <person name="Keller S.R."/>
            <person name="Mao J."/>
            <person name="Zhang R."/>
            <person name="Strauss S.H."/>
        </authorList>
    </citation>
    <scope>NUCLEOTIDE SEQUENCE</scope>
    <source>
        <strain evidence="10">GM15</strain>
        <tissue evidence="10">Leaf</tissue>
    </source>
</reference>
<sequence length="385" mass="43208">MDAGSFAIRAALLLVSLAVHHRGIARGGGCDLYKGIWVRDEAYPLYDASRCPFIEKEFDCLKNGRPDRDYLKYRWQPKAGCNFPSWSLSNLHTSREKDNTIASEDDDIYGQLGWFDGGHFLSQVLKGKSIMFVGDSLSLNQWQSLTCMLHVALPQANYSLVRTGDLSTFSFPGYGAKVMFSRNAFLVDMVSTSHGVALMLDSIKGGDLWKGIDVLVFNTWHWWLHTGRKQPWKFIQVGKARYHDMDRLVAFEKALSTWAKWVETNVDTAKTRVFFQGISPDHMNGSDWGEPDARNCEGQKDPFFKTYPAGHHPAQLVVEKAIGAMPKPVAVHLLDVTALSQLRKDGHPSVYGGHGGHRAMDCTHWCLAGVPDTWNELLYAALLRS</sequence>
<keyword evidence="4" id="KW-0735">Signal-anchor</keyword>
<evidence type="ECO:0000256" key="3">
    <source>
        <dbReference type="ARBA" id="ARBA00022692"/>
    </source>
</evidence>
<comment type="subcellular location">
    <subcellularLocation>
        <location evidence="1">Membrane</location>
        <topology evidence="1">Single-pass membrane protein</topology>
    </subcellularLocation>
</comment>
<keyword evidence="5" id="KW-1133">Transmembrane helix</keyword>
<dbReference type="Proteomes" id="UP000886885">
    <property type="component" value="Chromosome 4A"/>
</dbReference>
<evidence type="ECO:0000256" key="4">
    <source>
        <dbReference type="ARBA" id="ARBA00022968"/>
    </source>
</evidence>
<dbReference type="InterPro" id="IPR029962">
    <property type="entry name" value="TBL"/>
</dbReference>
<dbReference type="InterPro" id="IPR026057">
    <property type="entry name" value="TBL_C"/>
</dbReference>
<comment type="caution">
    <text evidence="10">The sequence shown here is derived from an EMBL/GenBank/DDBJ whole genome shotgun (WGS) entry which is preliminary data.</text>
</comment>
<dbReference type="AlphaFoldDB" id="A0A8X8A7Q4"/>
<evidence type="ECO:0000256" key="6">
    <source>
        <dbReference type="ARBA" id="ARBA00023136"/>
    </source>
</evidence>
<dbReference type="GO" id="GO:0016413">
    <property type="term" value="F:O-acetyltransferase activity"/>
    <property type="evidence" value="ECO:0007669"/>
    <property type="project" value="InterPro"/>
</dbReference>